<dbReference type="PaxDb" id="3708-A0A078IB07"/>
<dbReference type="Proteomes" id="UP000028999">
    <property type="component" value="Unassembled WGS sequence"/>
</dbReference>
<protein>
    <submittedName>
        <fullName evidence="1">BnaC02g41960D protein</fullName>
    </submittedName>
</protein>
<dbReference type="EMBL" id="LK032694">
    <property type="protein sequence ID" value="CDY47011.1"/>
    <property type="molecule type" value="Genomic_DNA"/>
</dbReference>
<sequence length="59" mass="6476">MFSGNQGVLISNISQHLKIHADSCLMIVKTRGLGTLIVCWSIFTLNSVSIVTTSLREQI</sequence>
<gene>
    <name evidence="1" type="primary">BnaC02g41960D</name>
    <name evidence="1" type="ORF">GSBRNA2T00086522001</name>
</gene>
<organism evidence="1 2">
    <name type="scientific">Brassica napus</name>
    <name type="common">Rape</name>
    <dbReference type="NCBI Taxonomy" id="3708"/>
    <lineage>
        <taxon>Eukaryota</taxon>
        <taxon>Viridiplantae</taxon>
        <taxon>Streptophyta</taxon>
        <taxon>Embryophyta</taxon>
        <taxon>Tracheophyta</taxon>
        <taxon>Spermatophyta</taxon>
        <taxon>Magnoliopsida</taxon>
        <taxon>eudicotyledons</taxon>
        <taxon>Gunneridae</taxon>
        <taxon>Pentapetalae</taxon>
        <taxon>rosids</taxon>
        <taxon>malvids</taxon>
        <taxon>Brassicales</taxon>
        <taxon>Brassicaceae</taxon>
        <taxon>Brassiceae</taxon>
        <taxon>Brassica</taxon>
    </lineage>
</organism>
<accession>A0A078IB07</accession>
<dbReference type="Gramene" id="CDY47011">
    <property type="protein sequence ID" value="CDY47011"/>
    <property type="gene ID" value="GSBRNA2T00086522001"/>
</dbReference>
<keyword evidence="2" id="KW-1185">Reference proteome</keyword>
<reference evidence="1 2" key="1">
    <citation type="journal article" date="2014" name="Science">
        <title>Plant genetics. Early allopolyploid evolution in the post-Neolithic Brassica napus oilseed genome.</title>
        <authorList>
            <person name="Chalhoub B."/>
            <person name="Denoeud F."/>
            <person name="Liu S."/>
            <person name="Parkin I.A."/>
            <person name="Tang H."/>
            <person name="Wang X."/>
            <person name="Chiquet J."/>
            <person name="Belcram H."/>
            <person name="Tong C."/>
            <person name="Samans B."/>
            <person name="Correa M."/>
            <person name="Da Silva C."/>
            <person name="Just J."/>
            <person name="Falentin C."/>
            <person name="Koh C.S."/>
            <person name="Le Clainche I."/>
            <person name="Bernard M."/>
            <person name="Bento P."/>
            <person name="Noel B."/>
            <person name="Labadie K."/>
            <person name="Alberti A."/>
            <person name="Charles M."/>
            <person name="Arnaud D."/>
            <person name="Guo H."/>
            <person name="Daviaud C."/>
            <person name="Alamery S."/>
            <person name="Jabbari K."/>
            <person name="Zhao M."/>
            <person name="Edger P.P."/>
            <person name="Chelaifa H."/>
            <person name="Tack D."/>
            <person name="Lassalle G."/>
            <person name="Mestiri I."/>
            <person name="Schnel N."/>
            <person name="Le Paslier M.C."/>
            <person name="Fan G."/>
            <person name="Renault V."/>
            <person name="Bayer P.E."/>
            <person name="Golicz A.A."/>
            <person name="Manoli S."/>
            <person name="Lee T.H."/>
            <person name="Thi V.H."/>
            <person name="Chalabi S."/>
            <person name="Hu Q."/>
            <person name="Fan C."/>
            <person name="Tollenaere R."/>
            <person name="Lu Y."/>
            <person name="Battail C."/>
            <person name="Shen J."/>
            <person name="Sidebottom C.H."/>
            <person name="Wang X."/>
            <person name="Canaguier A."/>
            <person name="Chauveau A."/>
            <person name="Berard A."/>
            <person name="Deniot G."/>
            <person name="Guan M."/>
            <person name="Liu Z."/>
            <person name="Sun F."/>
            <person name="Lim Y.P."/>
            <person name="Lyons E."/>
            <person name="Town C.D."/>
            <person name="Bancroft I."/>
            <person name="Wang X."/>
            <person name="Meng J."/>
            <person name="Ma J."/>
            <person name="Pires J.C."/>
            <person name="King G.J."/>
            <person name="Brunel D."/>
            <person name="Delourme R."/>
            <person name="Renard M."/>
            <person name="Aury J.M."/>
            <person name="Adams K.L."/>
            <person name="Batley J."/>
            <person name="Snowdon R.J."/>
            <person name="Tost J."/>
            <person name="Edwards D."/>
            <person name="Zhou Y."/>
            <person name="Hua W."/>
            <person name="Sharpe A.G."/>
            <person name="Paterson A.H."/>
            <person name="Guan C."/>
            <person name="Wincker P."/>
        </authorList>
    </citation>
    <scope>NUCLEOTIDE SEQUENCE [LARGE SCALE GENOMIC DNA]</scope>
    <source>
        <strain evidence="2">cv. Darmor-bzh</strain>
    </source>
</reference>
<evidence type="ECO:0000313" key="2">
    <source>
        <dbReference type="Proteomes" id="UP000028999"/>
    </source>
</evidence>
<dbReference type="AlphaFoldDB" id="A0A078IB07"/>
<name>A0A078IB07_BRANA</name>
<proteinExistence type="predicted"/>
<evidence type="ECO:0000313" key="1">
    <source>
        <dbReference type="EMBL" id="CDY47011.1"/>
    </source>
</evidence>